<dbReference type="GO" id="GO:0009090">
    <property type="term" value="P:homoserine biosynthetic process"/>
    <property type="evidence" value="ECO:0007669"/>
    <property type="project" value="TreeGrafter"/>
</dbReference>
<feature type="binding site" evidence="8">
    <location>
        <begin position="218"/>
        <end position="219"/>
    </location>
    <ligand>
        <name>ATP</name>
        <dbReference type="ChEBI" id="CHEBI:30616"/>
    </ligand>
</feature>
<dbReference type="InterPro" id="IPR001048">
    <property type="entry name" value="Asp/Glu/Uridylate_kinase"/>
</dbReference>
<feature type="binding site" evidence="8">
    <location>
        <position position="46"/>
    </location>
    <ligand>
        <name>substrate</name>
    </ligand>
</feature>
<evidence type="ECO:0000256" key="10">
    <source>
        <dbReference type="RuleBase" id="RU004249"/>
    </source>
</evidence>
<keyword evidence="4 8" id="KW-0547">Nucleotide-binding</keyword>
<dbReference type="AlphaFoldDB" id="A0A2Z4XZ61"/>
<evidence type="ECO:0000256" key="1">
    <source>
        <dbReference type="ARBA" id="ARBA00004766"/>
    </source>
</evidence>
<feature type="binding site" evidence="8">
    <location>
        <position position="229"/>
    </location>
    <ligand>
        <name>ATP</name>
        <dbReference type="ChEBI" id="CHEBI:30616"/>
    </ligand>
</feature>
<name>A0A2Z4XZ61_9GAMM</name>
<dbReference type="Gene3D" id="3.30.2130.10">
    <property type="entry name" value="VC0802-like"/>
    <property type="match status" value="1"/>
</dbReference>
<evidence type="ECO:0000256" key="8">
    <source>
        <dbReference type="PIRSR" id="PIRSR000726-1"/>
    </source>
</evidence>
<evidence type="ECO:0000256" key="3">
    <source>
        <dbReference type="ARBA" id="ARBA00022679"/>
    </source>
</evidence>
<sequence>MKKQKNVAKFGGSSVANISAINKCMHILNTHSDIKIVVVSAQSGVTNLLEDLTTSNLKNYETIIAKIHEIISPIAQYIDQEAFIYFKTSIKELELICQNTYINPSVKIKDQILSFGERISAYLFTQILRKNAIPARYVDARKIIKTNSDFTKAKPSIENIRLAAENDLYLESDEIIILGGFIGSNESNETTTLGRGGSDYSAALIAEAIGSKLLYIWTDVAGVYQADPRLIPTSKVIKKLNFAEASELSSFGAKVLHPATLQPAIRKNIEVFIGSTFYPEKGGTWVSNIKKEKKSIIRAITERKEQILITIKNLDLSKTPDIYTIFEKYHININLVNVTDTIVSFTINQNIEHLEKKLINDLNYLLDNCEISIEKNLSLTAIIGNNLNKIPKLPNKIANIIDQSNIKLSNYTPNGNSLYLVTNNKNILEKIYKTLF</sequence>
<feature type="binding site" evidence="8">
    <location>
        <position position="224"/>
    </location>
    <ligand>
        <name>ATP</name>
        <dbReference type="ChEBI" id="CHEBI:30616"/>
    </ligand>
</feature>
<dbReference type="GO" id="GO:0004072">
    <property type="term" value="F:aspartate kinase activity"/>
    <property type="evidence" value="ECO:0007669"/>
    <property type="project" value="UniProtKB-EC"/>
</dbReference>
<dbReference type="GO" id="GO:0009088">
    <property type="term" value="P:threonine biosynthetic process"/>
    <property type="evidence" value="ECO:0007669"/>
    <property type="project" value="UniProtKB-UniPathway"/>
</dbReference>
<dbReference type="GO" id="GO:0005524">
    <property type="term" value="F:ATP binding"/>
    <property type="evidence" value="ECO:0007669"/>
    <property type="project" value="UniProtKB-KW"/>
</dbReference>
<reference evidence="13 15" key="2">
    <citation type="submission" date="2019-08" db="EMBL/GenBank/DDBJ databases">
        <title>Complete genome sequences of Francisella adeliensis (FSC1325 and FSC1326).</title>
        <authorList>
            <person name="Ohrman C."/>
            <person name="Uneklint I."/>
            <person name="Vallesi A."/>
            <person name="Karlsson L."/>
            <person name="Sjodin A."/>
        </authorList>
    </citation>
    <scope>NUCLEOTIDE SEQUENCE [LARGE SCALE GENOMIC DNA]</scope>
    <source>
        <strain evidence="13 15">FSC1325</strain>
    </source>
</reference>
<dbReference type="InterPro" id="IPR001341">
    <property type="entry name" value="Asp_kinase"/>
</dbReference>
<reference evidence="12 14" key="1">
    <citation type="submission" date="2017-06" db="EMBL/GenBank/DDBJ databases">
        <title>Complete genome of Francisella adeliensis.</title>
        <authorList>
            <person name="Vallesi A."/>
            <person name="Sjodin A."/>
        </authorList>
    </citation>
    <scope>NUCLEOTIDE SEQUENCE [LARGE SCALE GENOMIC DNA]</scope>
    <source>
        <strain evidence="12 14">FDC440</strain>
    </source>
</reference>
<dbReference type="UniPathway" id="UPA00050">
    <property type="reaction ID" value="UER00461"/>
</dbReference>
<comment type="pathway">
    <text evidence="10">Amino-acid biosynthesis; L-methionine biosynthesis via de novo pathway; L-homoserine from L-aspartate: step 1/3.</text>
</comment>
<dbReference type="Proteomes" id="UP000251120">
    <property type="component" value="Chromosome"/>
</dbReference>
<evidence type="ECO:0000313" key="15">
    <source>
        <dbReference type="Proteomes" id="UP000681131"/>
    </source>
</evidence>
<comment type="pathway">
    <text evidence="10">Amino-acid biosynthesis; L-threonine biosynthesis; L-threonine from L-aspartate: step 1/5.</text>
</comment>
<keyword evidence="3 9" id="KW-0808">Transferase</keyword>
<protein>
    <recommendedName>
        <fullName evidence="9">Aspartokinase</fullName>
        <ecNumber evidence="9">2.7.2.4</ecNumber>
    </recommendedName>
</protein>
<feature type="binding site" evidence="8">
    <location>
        <begin position="254"/>
        <end position="255"/>
    </location>
    <ligand>
        <name>ATP</name>
        <dbReference type="ChEBI" id="CHEBI:30616"/>
    </ligand>
</feature>
<dbReference type="InterPro" id="IPR005260">
    <property type="entry name" value="Asp_kin_monofn"/>
</dbReference>
<organism evidence="12 14">
    <name type="scientific">Francisella adeliensis</name>
    <dbReference type="NCBI Taxonomy" id="2007306"/>
    <lineage>
        <taxon>Bacteria</taxon>
        <taxon>Pseudomonadati</taxon>
        <taxon>Pseudomonadota</taxon>
        <taxon>Gammaproteobacteria</taxon>
        <taxon>Thiotrichales</taxon>
        <taxon>Francisellaceae</taxon>
        <taxon>Francisella</taxon>
    </lineage>
</organism>
<dbReference type="GO" id="GO:0009089">
    <property type="term" value="P:lysine biosynthetic process via diaminopimelate"/>
    <property type="evidence" value="ECO:0007669"/>
    <property type="project" value="UniProtKB-UniPathway"/>
</dbReference>
<accession>A0A2Z4XZ61</accession>
<evidence type="ECO:0000256" key="6">
    <source>
        <dbReference type="ARBA" id="ARBA00022840"/>
    </source>
</evidence>
<evidence type="ECO:0000313" key="13">
    <source>
        <dbReference type="EMBL" id="QIW12006.1"/>
    </source>
</evidence>
<evidence type="ECO:0000256" key="9">
    <source>
        <dbReference type="RuleBase" id="RU003448"/>
    </source>
</evidence>
<dbReference type="InterPro" id="IPR042199">
    <property type="entry name" value="AsparK_Bifunc_asparK/hSer_DH"/>
</dbReference>
<comment type="similarity">
    <text evidence="2 9">Belongs to the aspartokinase family.</text>
</comment>
<dbReference type="InterPro" id="IPR018042">
    <property type="entry name" value="Aspartate_kinase_CS"/>
</dbReference>
<feature type="domain" description="Aspartate/glutamate/uridylate kinase" evidence="11">
    <location>
        <begin position="6"/>
        <end position="274"/>
    </location>
</feature>
<comment type="pathway">
    <text evidence="1 10">Amino-acid biosynthesis; L-lysine biosynthesis via DAP pathway; (S)-tetrahydrodipicolinate from L-aspartate: step 1/4.</text>
</comment>
<dbReference type="KEGG" id="fad:CDH04_04795"/>
<dbReference type="NCBIfam" id="TIGR00657">
    <property type="entry name" value="asp_kinases"/>
    <property type="match status" value="1"/>
</dbReference>
<dbReference type="EMBL" id="CP043424">
    <property type="protein sequence ID" value="QIW12006.1"/>
    <property type="molecule type" value="Genomic_DNA"/>
</dbReference>
<dbReference type="Gene3D" id="1.20.120.1320">
    <property type="entry name" value="Aspartokinase, catalytic domain"/>
    <property type="match status" value="1"/>
</dbReference>
<dbReference type="PROSITE" id="PS00324">
    <property type="entry name" value="ASPARTOKINASE"/>
    <property type="match status" value="1"/>
</dbReference>
<evidence type="ECO:0000313" key="12">
    <source>
        <dbReference type="EMBL" id="AXA33772.1"/>
    </source>
</evidence>
<dbReference type="PANTHER" id="PTHR21499">
    <property type="entry name" value="ASPARTATE KINASE"/>
    <property type="match status" value="1"/>
</dbReference>
<feature type="binding site" evidence="8">
    <location>
        <position position="117"/>
    </location>
    <ligand>
        <name>substrate</name>
    </ligand>
</feature>
<evidence type="ECO:0000256" key="2">
    <source>
        <dbReference type="ARBA" id="ARBA00010122"/>
    </source>
</evidence>
<evidence type="ECO:0000256" key="4">
    <source>
        <dbReference type="ARBA" id="ARBA00022741"/>
    </source>
</evidence>
<dbReference type="UniPathway" id="UPA00051">
    <property type="reaction ID" value="UER00462"/>
</dbReference>
<dbReference type="PANTHER" id="PTHR21499:SF59">
    <property type="entry name" value="ASPARTOKINASE"/>
    <property type="match status" value="1"/>
</dbReference>
<evidence type="ECO:0000256" key="7">
    <source>
        <dbReference type="ARBA" id="ARBA00047872"/>
    </source>
</evidence>
<gene>
    <name evidence="12" type="ORF">CDH04_04795</name>
    <name evidence="13" type="ORF">FZC43_04800</name>
</gene>
<comment type="catalytic activity">
    <reaction evidence="7 9">
        <text>L-aspartate + ATP = 4-phospho-L-aspartate + ADP</text>
        <dbReference type="Rhea" id="RHEA:23776"/>
        <dbReference type="ChEBI" id="CHEBI:29991"/>
        <dbReference type="ChEBI" id="CHEBI:30616"/>
        <dbReference type="ChEBI" id="CHEBI:57535"/>
        <dbReference type="ChEBI" id="CHEBI:456216"/>
        <dbReference type="EC" id="2.7.2.4"/>
    </reaction>
</comment>
<dbReference type="Proteomes" id="UP000681131">
    <property type="component" value="Chromosome"/>
</dbReference>
<feature type="binding site" evidence="8">
    <location>
        <begin position="9"/>
        <end position="12"/>
    </location>
    <ligand>
        <name>ATP</name>
        <dbReference type="ChEBI" id="CHEBI:30616"/>
    </ligand>
</feature>
<dbReference type="EC" id="2.7.2.4" evidence="9"/>
<dbReference type="PIRSF" id="PIRSF000726">
    <property type="entry name" value="Asp_kin"/>
    <property type="match status" value="1"/>
</dbReference>
<dbReference type="Pfam" id="PF00696">
    <property type="entry name" value="AA_kinase"/>
    <property type="match status" value="1"/>
</dbReference>
<dbReference type="GO" id="GO:0005829">
    <property type="term" value="C:cytosol"/>
    <property type="evidence" value="ECO:0007669"/>
    <property type="project" value="TreeGrafter"/>
</dbReference>
<keyword evidence="15" id="KW-1185">Reference proteome</keyword>
<dbReference type="RefSeq" id="WP_112869946.1">
    <property type="nucleotide sequence ID" value="NZ_CP021781.1"/>
</dbReference>
<dbReference type="EMBL" id="CP021781">
    <property type="protein sequence ID" value="AXA33772.1"/>
    <property type="molecule type" value="Genomic_DNA"/>
</dbReference>
<evidence type="ECO:0000259" key="11">
    <source>
        <dbReference type="Pfam" id="PF00696"/>
    </source>
</evidence>
<dbReference type="UniPathway" id="UPA00034">
    <property type="reaction ID" value="UER00015"/>
</dbReference>
<evidence type="ECO:0000256" key="5">
    <source>
        <dbReference type="ARBA" id="ARBA00022777"/>
    </source>
</evidence>
<evidence type="ECO:0000313" key="14">
    <source>
        <dbReference type="Proteomes" id="UP000251120"/>
    </source>
</evidence>
<proteinExistence type="inferred from homology"/>
<dbReference type="InterPro" id="IPR036393">
    <property type="entry name" value="AceGlu_kinase-like_sf"/>
</dbReference>
<dbReference type="SUPFAM" id="SSF53633">
    <property type="entry name" value="Carbamate kinase-like"/>
    <property type="match status" value="1"/>
</dbReference>
<dbReference type="OrthoDB" id="9799110at2"/>
<dbReference type="Gene3D" id="3.40.1160.10">
    <property type="entry name" value="Acetylglutamate kinase-like"/>
    <property type="match status" value="1"/>
</dbReference>
<keyword evidence="6 8" id="KW-0067">ATP-binding</keyword>
<keyword evidence="5 9" id="KW-0418">Kinase</keyword>
<keyword evidence="10" id="KW-0028">Amino-acid biosynthesis</keyword>